<accession>A0A511MEH4</accession>
<keyword evidence="3" id="KW-1185">Reference proteome</keyword>
<proteinExistence type="predicted"/>
<dbReference type="SUPFAM" id="SSF46785">
    <property type="entry name" value="Winged helix' DNA-binding domain"/>
    <property type="match status" value="1"/>
</dbReference>
<dbReference type="InterPro" id="IPR039422">
    <property type="entry name" value="MarR/SlyA-like"/>
</dbReference>
<dbReference type="PANTHER" id="PTHR33164:SF106">
    <property type="entry name" value="TRANSCRIPTIONAL REGULATORY PROTEIN"/>
    <property type="match status" value="1"/>
</dbReference>
<comment type="caution">
    <text evidence="2">The sequence shown here is derived from an EMBL/GenBank/DDBJ whole genome shotgun (WGS) entry which is preliminary data.</text>
</comment>
<dbReference type="GO" id="GO:0003700">
    <property type="term" value="F:DNA-binding transcription factor activity"/>
    <property type="evidence" value="ECO:0007669"/>
    <property type="project" value="InterPro"/>
</dbReference>
<dbReference type="SMART" id="SM00347">
    <property type="entry name" value="HTH_MARR"/>
    <property type="match status" value="1"/>
</dbReference>
<evidence type="ECO:0000259" key="1">
    <source>
        <dbReference type="PROSITE" id="PS50995"/>
    </source>
</evidence>
<dbReference type="RefSeq" id="WP_222595093.1">
    <property type="nucleotide sequence ID" value="NZ_BJXA01000021.1"/>
</dbReference>
<sequence>MSKKGESRRAELGAALTLAAQRSATDAVMMHQAVADRLDLHVTDLRCLNMLRLGGPATAGELAAAAGLTTGAITRMIDRLLKAGYVRREHDGQDRRRVIISPVQERIDEIAPHYELLAKEFGTVAADYSEEQLELILELFNRLHETSLRVTRALRADETE</sequence>
<dbReference type="EMBL" id="BJXA01000021">
    <property type="protein sequence ID" value="GEM39053.1"/>
    <property type="molecule type" value="Genomic_DNA"/>
</dbReference>
<evidence type="ECO:0000313" key="3">
    <source>
        <dbReference type="Proteomes" id="UP000321424"/>
    </source>
</evidence>
<dbReference type="InterPro" id="IPR036390">
    <property type="entry name" value="WH_DNA-bd_sf"/>
</dbReference>
<name>A0A511MEH4_9NOCA</name>
<dbReference type="GO" id="GO:0006950">
    <property type="term" value="P:response to stress"/>
    <property type="evidence" value="ECO:0007669"/>
    <property type="project" value="TreeGrafter"/>
</dbReference>
<dbReference type="InterPro" id="IPR000835">
    <property type="entry name" value="HTH_MarR-typ"/>
</dbReference>
<dbReference type="PROSITE" id="PS50995">
    <property type="entry name" value="HTH_MARR_2"/>
    <property type="match status" value="1"/>
</dbReference>
<dbReference type="Gene3D" id="1.10.10.10">
    <property type="entry name" value="Winged helix-like DNA-binding domain superfamily/Winged helix DNA-binding domain"/>
    <property type="match status" value="1"/>
</dbReference>
<dbReference type="Pfam" id="PF01047">
    <property type="entry name" value="MarR"/>
    <property type="match status" value="1"/>
</dbReference>
<dbReference type="PANTHER" id="PTHR33164">
    <property type="entry name" value="TRANSCRIPTIONAL REGULATOR, MARR FAMILY"/>
    <property type="match status" value="1"/>
</dbReference>
<dbReference type="InterPro" id="IPR036388">
    <property type="entry name" value="WH-like_DNA-bd_sf"/>
</dbReference>
<dbReference type="PRINTS" id="PR00598">
    <property type="entry name" value="HTHMARR"/>
</dbReference>
<feature type="domain" description="HTH marR-type" evidence="1">
    <location>
        <begin position="9"/>
        <end position="145"/>
    </location>
</feature>
<dbReference type="Proteomes" id="UP000321424">
    <property type="component" value="Unassembled WGS sequence"/>
</dbReference>
<dbReference type="AlphaFoldDB" id="A0A511MEH4"/>
<evidence type="ECO:0000313" key="2">
    <source>
        <dbReference type="EMBL" id="GEM39053.1"/>
    </source>
</evidence>
<organism evidence="2 3">
    <name type="scientific">Nocardia ninae NBRC 108245</name>
    <dbReference type="NCBI Taxonomy" id="1210091"/>
    <lineage>
        <taxon>Bacteria</taxon>
        <taxon>Bacillati</taxon>
        <taxon>Actinomycetota</taxon>
        <taxon>Actinomycetes</taxon>
        <taxon>Mycobacteriales</taxon>
        <taxon>Nocardiaceae</taxon>
        <taxon>Nocardia</taxon>
    </lineage>
</organism>
<gene>
    <name evidence="2" type="ORF">NN4_35720</name>
</gene>
<protein>
    <submittedName>
        <fullName evidence="2">Transcriptional regulator</fullName>
    </submittedName>
</protein>
<reference evidence="2 3" key="1">
    <citation type="submission" date="2019-07" db="EMBL/GenBank/DDBJ databases">
        <title>Whole genome shotgun sequence of Nocardia ninae NBRC 108245.</title>
        <authorList>
            <person name="Hosoyama A."/>
            <person name="Uohara A."/>
            <person name="Ohji S."/>
            <person name="Ichikawa N."/>
        </authorList>
    </citation>
    <scope>NUCLEOTIDE SEQUENCE [LARGE SCALE GENOMIC DNA]</scope>
    <source>
        <strain evidence="2 3">NBRC 108245</strain>
    </source>
</reference>